<dbReference type="Proteomes" id="UP000815325">
    <property type="component" value="Unassembled WGS sequence"/>
</dbReference>
<sequence length="107" mass="11399">LAKMKSKFEALGGKIYEFAALQGVQVAPNGSKLYLKGGDSIKQVQSRLVTDCMGHGSPIVQQIRWGKKPDGICIVVGSMGSGFQNNSTADVIYTNSHSQPDTAKANK</sequence>
<comment type="caution">
    <text evidence="1">The sequence shown here is derived from an EMBL/GenBank/DDBJ whole genome shotgun (WGS) entry which is preliminary data.</text>
</comment>
<reference evidence="1" key="1">
    <citation type="submission" date="2017-08" db="EMBL/GenBank/DDBJ databases">
        <authorList>
            <person name="Polle J.E."/>
            <person name="Barry K."/>
            <person name="Cushman J."/>
            <person name="Schmutz J."/>
            <person name="Tran D."/>
            <person name="Hathwaick L.T."/>
            <person name="Yim W.C."/>
            <person name="Jenkins J."/>
            <person name="Mckie-Krisberg Z.M."/>
            <person name="Prochnik S."/>
            <person name="Lindquist E."/>
            <person name="Dockter R.B."/>
            <person name="Adam C."/>
            <person name="Molina H."/>
            <person name="Bunkerborg J."/>
            <person name="Jin E."/>
            <person name="Buchheim M."/>
            <person name="Magnuson J."/>
        </authorList>
    </citation>
    <scope>NUCLEOTIDE SEQUENCE</scope>
    <source>
        <strain evidence="1">CCAP 19/18</strain>
    </source>
</reference>
<dbReference type="PANTHER" id="PTHR32098">
    <property type="entry name" value="LYCOPENE BETA/EPSILON CYCLASE PROTEIN"/>
    <property type="match status" value="1"/>
</dbReference>
<accession>A0ABQ7H7P4</accession>
<name>A0ABQ7H7P4_DUNSA</name>
<evidence type="ECO:0000313" key="1">
    <source>
        <dbReference type="EMBL" id="KAF5842875.1"/>
    </source>
</evidence>
<dbReference type="EMBL" id="MU069453">
    <property type="protein sequence ID" value="KAF5842875.1"/>
    <property type="molecule type" value="Genomic_DNA"/>
</dbReference>
<proteinExistence type="predicted"/>
<feature type="non-terminal residue" evidence="1">
    <location>
        <position position="1"/>
    </location>
</feature>
<keyword evidence="2" id="KW-1185">Reference proteome</keyword>
<protein>
    <submittedName>
        <fullName evidence="1">Uncharacterized protein</fullName>
    </submittedName>
</protein>
<evidence type="ECO:0000313" key="2">
    <source>
        <dbReference type="Proteomes" id="UP000815325"/>
    </source>
</evidence>
<dbReference type="PANTHER" id="PTHR32098:SF5">
    <property type="entry name" value="LYCOPENE BETA_EPSILON CYCLASE PROTEIN"/>
    <property type="match status" value="1"/>
</dbReference>
<gene>
    <name evidence="1" type="ORF">DUNSADRAFT_4334</name>
</gene>
<organism evidence="1 2">
    <name type="scientific">Dunaliella salina</name>
    <name type="common">Green alga</name>
    <name type="synonym">Protococcus salinus</name>
    <dbReference type="NCBI Taxonomy" id="3046"/>
    <lineage>
        <taxon>Eukaryota</taxon>
        <taxon>Viridiplantae</taxon>
        <taxon>Chlorophyta</taxon>
        <taxon>core chlorophytes</taxon>
        <taxon>Chlorophyceae</taxon>
        <taxon>CS clade</taxon>
        <taxon>Chlamydomonadales</taxon>
        <taxon>Dunaliellaceae</taxon>
        <taxon>Dunaliella</taxon>
    </lineage>
</organism>